<dbReference type="AlphaFoldDB" id="A0A1P8MWE0"/>
<evidence type="ECO:0000313" key="2">
    <source>
        <dbReference type="Proteomes" id="UP000186336"/>
    </source>
</evidence>
<protein>
    <submittedName>
        <fullName evidence="1">Uncharacterized protein</fullName>
    </submittedName>
</protein>
<dbReference type="EMBL" id="CP019312">
    <property type="protein sequence ID" value="APX12427.1"/>
    <property type="molecule type" value="Genomic_DNA"/>
</dbReference>
<dbReference type="KEGG" id="tom:BWR18_12625"/>
<dbReference type="RefSeq" id="WP_076628712.1">
    <property type="nucleotide sequence ID" value="NZ_CP019312.1"/>
</dbReference>
<proteinExistence type="predicted"/>
<accession>A0A1P8MWE0</accession>
<dbReference type="OrthoDB" id="7867280at2"/>
<dbReference type="STRING" id="299262.BWR18_12625"/>
<keyword evidence="2" id="KW-1185">Reference proteome</keyword>
<reference evidence="1 2" key="1">
    <citation type="submission" date="2017-01" db="EMBL/GenBank/DDBJ databases">
        <title>Complete genome of Tateyamaria omphalii DOK1-4 isolated from seawater in Dokdo.</title>
        <authorList>
            <person name="Kim J.H."/>
            <person name="Chi W.-J."/>
        </authorList>
    </citation>
    <scope>NUCLEOTIDE SEQUENCE [LARGE SCALE GENOMIC DNA]</scope>
    <source>
        <strain evidence="1 2">DOK1-4</strain>
    </source>
</reference>
<name>A0A1P8MWE0_9RHOB</name>
<sequence>MPQQQSKPANLNLKITEDERWAFKEFCVSQRMSQVDGFRLAFKLMKEHFEAEDKEAPQGPKGPRH</sequence>
<gene>
    <name evidence="1" type="ORF">BWR18_12625</name>
</gene>
<evidence type="ECO:0000313" key="1">
    <source>
        <dbReference type="EMBL" id="APX12427.1"/>
    </source>
</evidence>
<dbReference type="Proteomes" id="UP000186336">
    <property type="component" value="Chromosome"/>
</dbReference>
<organism evidence="1 2">
    <name type="scientific">Tateyamaria omphalii</name>
    <dbReference type="NCBI Taxonomy" id="299262"/>
    <lineage>
        <taxon>Bacteria</taxon>
        <taxon>Pseudomonadati</taxon>
        <taxon>Pseudomonadota</taxon>
        <taxon>Alphaproteobacteria</taxon>
        <taxon>Rhodobacterales</taxon>
        <taxon>Roseobacteraceae</taxon>
        <taxon>Tateyamaria</taxon>
    </lineage>
</organism>